<dbReference type="Pfam" id="PF11755">
    <property type="entry name" value="DUF3311"/>
    <property type="match status" value="1"/>
</dbReference>
<dbReference type="Proteomes" id="UP001056500">
    <property type="component" value="Chromosome"/>
</dbReference>
<keyword evidence="1" id="KW-1133">Transmembrane helix</keyword>
<proteinExistence type="predicted"/>
<keyword evidence="3" id="KW-1185">Reference proteome</keyword>
<dbReference type="PANTHER" id="PTHR40034:SF1">
    <property type="entry name" value="BSL5891 PROTEIN"/>
    <property type="match status" value="1"/>
</dbReference>
<name>A0ABY4W8D2_9BACL</name>
<evidence type="ECO:0000313" key="2">
    <source>
        <dbReference type="EMBL" id="USG63425.1"/>
    </source>
</evidence>
<reference evidence="2" key="1">
    <citation type="submission" date="2022-06" db="EMBL/GenBank/DDBJ databases">
        <title>Genome sequencing of Brevibacillus sp. BB3-R1.</title>
        <authorList>
            <person name="Heo J."/>
            <person name="Lee D."/>
            <person name="Won M."/>
            <person name="Han B.-H."/>
            <person name="Hong S.-B."/>
            <person name="Kwon S.-W."/>
        </authorList>
    </citation>
    <scope>NUCLEOTIDE SEQUENCE</scope>
    <source>
        <strain evidence="2">BB3-R1</strain>
    </source>
</reference>
<organism evidence="2 3">
    <name type="scientific">Brevibacillus ruminantium</name>
    <dbReference type="NCBI Taxonomy" id="2950604"/>
    <lineage>
        <taxon>Bacteria</taxon>
        <taxon>Bacillati</taxon>
        <taxon>Bacillota</taxon>
        <taxon>Bacilli</taxon>
        <taxon>Bacillales</taxon>
        <taxon>Paenibacillaceae</taxon>
        <taxon>Brevibacillus</taxon>
    </lineage>
</organism>
<dbReference type="RefSeq" id="WP_251870507.1">
    <property type="nucleotide sequence ID" value="NZ_CP098755.1"/>
</dbReference>
<accession>A0ABY4W8D2</accession>
<evidence type="ECO:0000256" key="1">
    <source>
        <dbReference type="SAM" id="Phobius"/>
    </source>
</evidence>
<sequence>MKAKDWLGFVPFIGMLGGVPFVNRVEPYVLGMPFVLFWIVLWVIITSGIMAVVNRLDPANREEERG</sequence>
<feature type="transmembrane region" description="Helical" evidence="1">
    <location>
        <begin position="6"/>
        <end position="22"/>
    </location>
</feature>
<keyword evidence="1" id="KW-0812">Transmembrane</keyword>
<evidence type="ECO:0000313" key="3">
    <source>
        <dbReference type="Proteomes" id="UP001056500"/>
    </source>
</evidence>
<dbReference type="PANTHER" id="PTHR40034">
    <property type="entry name" value="BSL5891 PROTEIN"/>
    <property type="match status" value="1"/>
</dbReference>
<dbReference type="InterPro" id="IPR021741">
    <property type="entry name" value="DUF3311"/>
</dbReference>
<protein>
    <submittedName>
        <fullName evidence="2">DUF3311 domain-containing protein</fullName>
    </submittedName>
</protein>
<dbReference type="EMBL" id="CP098755">
    <property type="protein sequence ID" value="USG63425.1"/>
    <property type="molecule type" value="Genomic_DNA"/>
</dbReference>
<keyword evidence="1" id="KW-0472">Membrane</keyword>
<gene>
    <name evidence="2" type="ORF">NDK47_14690</name>
</gene>
<feature type="transmembrane region" description="Helical" evidence="1">
    <location>
        <begin position="34"/>
        <end position="53"/>
    </location>
</feature>